<sequence>MSSCRSLRKGRIIGLMEAGWSSRRVLCQLSHSDCVPTASSVAIQAQVAPSLRAPVSSRTMQRCLAERCDEAGLFPLITTDLLPLADRRWENSRHFPNFWERILELGGQRFGPFFPDCPRRQKETH</sequence>
<name>A0A8X6R6D5_TRICX</name>
<evidence type="ECO:0000313" key="2">
    <source>
        <dbReference type="Proteomes" id="UP000887159"/>
    </source>
</evidence>
<comment type="caution">
    <text evidence="1">The sequence shown here is derived from an EMBL/GenBank/DDBJ whole genome shotgun (WGS) entry which is preliminary data.</text>
</comment>
<reference evidence="1" key="1">
    <citation type="submission" date="2020-08" db="EMBL/GenBank/DDBJ databases">
        <title>Multicomponent nature underlies the extraordinary mechanical properties of spider dragline silk.</title>
        <authorList>
            <person name="Kono N."/>
            <person name="Nakamura H."/>
            <person name="Mori M."/>
            <person name="Yoshida Y."/>
            <person name="Ohtoshi R."/>
            <person name="Malay A.D."/>
            <person name="Moran D.A.P."/>
            <person name="Tomita M."/>
            <person name="Numata K."/>
            <person name="Arakawa K."/>
        </authorList>
    </citation>
    <scope>NUCLEOTIDE SEQUENCE</scope>
</reference>
<evidence type="ECO:0000313" key="1">
    <source>
        <dbReference type="EMBL" id="GFX86662.1"/>
    </source>
</evidence>
<dbReference type="AlphaFoldDB" id="A0A8X6R6D5"/>
<gene>
    <name evidence="1" type="ORF">TNCV_1408611</name>
</gene>
<keyword evidence="2" id="KW-1185">Reference proteome</keyword>
<proteinExistence type="predicted"/>
<organism evidence="1 2">
    <name type="scientific">Trichonephila clavipes</name>
    <name type="common">Golden silk orbweaver</name>
    <name type="synonym">Nephila clavipes</name>
    <dbReference type="NCBI Taxonomy" id="2585209"/>
    <lineage>
        <taxon>Eukaryota</taxon>
        <taxon>Metazoa</taxon>
        <taxon>Ecdysozoa</taxon>
        <taxon>Arthropoda</taxon>
        <taxon>Chelicerata</taxon>
        <taxon>Arachnida</taxon>
        <taxon>Araneae</taxon>
        <taxon>Araneomorphae</taxon>
        <taxon>Entelegynae</taxon>
        <taxon>Araneoidea</taxon>
        <taxon>Nephilidae</taxon>
        <taxon>Trichonephila</taxon>
    </lineage>
</organism>
<dbReference type="Proteomes" id="UP000887159">
    <property type="component" value="Unassembled WGS sequence"/>
</dbReference>
<dbReference type="EMBL" id="BMAU01021013">
    <property type="protein sequence ID" value="GFX86662.1"/>
    <property type="molecule type" value="Genomic_DNA"/>
</dbReference>
<protein>
    <submittedName>
        <fullName evidence="1">Uncharacterized protein</fullName>
    </submittedName>
</protein>
<accession>A0A8X6R6D5</accession>